<feature type="domain" description="N-acetyltransferase" evidence="1">
    <location>
        <begin position="128"/>
        <end position="284"/>
    </location>
</feature>
<organism evidence="2 3">
    <name type="scientific">Roseateles amylovorans</name>
    <dbReference type="NCBI Taxonomy" id="2978473"/>
    <lineage>
        <taxon>Bacteria</taxon>
        <taxon>Pseudomonadati</taxon>
        <taxon>Pseudomonadota</taxon>
        <taxon>Betaproteobacteria</taxon>
        <taxon>Burkholderiales</taxon>
        <taxon>Sphaerotilaceae</taxon>
        <taxon>Roseateles</taxon>
    </lineage>
</organism>
<sequence length="284" mass="30376">MSLTPTPPLSLSVEALDALGRRAERAGLNAAAAPHEARVEGWLLRLSPGKAKRSRCVNALAAGTLPLEEILARCRMPFDHAGLPLILRLTPFSQPGDLDDRLAAMGWTAFDPADVMVLPTLEGFGDTGRLQALTPVDYAALIGRLRGSSAEDIHGHAQRLAHAPVPHQAFKLEDRGELLACGQIAIDPAITPATEPANDSGATPPGSGAMAGLFDIFTPEAQRGRGHGQRLCAALLAESRRQGAQSAYLQVGADNHTARRLYARLGFLTAYRYHYRSSDPRAWA</sequence>
<dbReference type="RefSeq" id="WP_261758260.1">
    <property type="nucleotide sequence ID" value="NZ_CP104562.2"/>
</dbReference>
<protein>
    <submittedName>
        <fullName evidence="2">GNAT family N-acetyltransferase</fullName>
    </submittedName>
</protein>
<dbReference type="PROSITE" id="PS51186">
    <property type="entry name" value="GNAT"/>
    <property type="match status" value="1"/>
</dbReference>
<proteinExistence type="predicted"/>
<dbReference type="InterPro" id="IPR016181">
    <property type="entry name" value="Acyl_CoA_acyltransferase"/>
</dbReference>
<dbReference type="CDD" id="cd04301">
    <property type="entry name" value="NAT_SF"/>
    <property type="match status" value="1"/>
</dbReference>
<dbReference type="InterPro" id="IPR000182">
    <property type="entry name" value="GNAT_dom"/>
</dbReference>
<reference evidence="2" key="1">
    <citation type="submission" date="2022-10" db="EMBL/GenBank/DDBJ databases">
        <title>Characterization and whole genome sequencing of a new Roseateles species, isolated from fresh water.</title>
        <authorList>
            <person name="Guliayeva D.Y."/>
            <person name="Akhremchuk A.E."/>
            <person name="Sikolenko M.A."/>
            <person name="Valentovich L.N."/>
            <person name="Sidarenka A.V."/>
        </authorList>
    </citation>
    <scope>NUCLEOTIDE SEQUENCE</scope>
    <source>
        <strain evidence="2">BIM B-1768</strain>
    </source>
</reference>
<gene>
    <name evidence="2" type="ORF">N4261_00545</name>
</gene>
<evidence type="ECO:0000313" key="3">
    <source>
        <dbReference type="Proteomes" id="UP001064933"/>
    </source>
</evidence>
<accession>A0ABY6B0U6</accession>
<dbReference type="SUPFAM" id="SSF55729">
    <property type="entry name" value="Acyl-CoA N-acyltransferases (Nat)"/>
    <property type="match status" value="1"/>
</dbReference>
<dbReference type="Gene3D" id="3.40.630.30">
    <property type="match status" value="1"/>
</dbReference>
<keyword evidence="3" id="KW-1185">Reference proteome</keyword>
<name>A0ABY6B0U6_9BURK</name>
<dbReference type="Pfam" id="PF00583">
    <property type="entry name" value="Acetyltransf_1"/>
    <property type="match status" value="1"/>
</dbReference>
<dbReference type="EMBL" id="CP104562">
    <property type="protein sequence ID" value="UXH78465.1"/>
    <property type="molecule type" value="Genomic_DNA"/>
</dbReference>
<evidence type="ECO:0000259" key="1">
    <source>
        <dbReference type="PROSITE" id="PS51186"/>
    </source>
</evidence>
<dbReference type="Proteomes" id="UP001064933">
    <property type="component" value="Chromosome"/>
</dbReference>
<evidence type="ECO:0000313" key="2">
    <source>
        <dbReference type="EMBL" id="UXH78465.1"/>
    </source>
</evidence>